<gene>
    <name evidence="1" type="ORF">ACFYNQ_20645</name>
</gene>
<evidence type="ECO:0000313" key="2">
    <source>
        <dbReference type="Proteomes" id="UP001601303"/>
    </source>
</evidence>
<dbReference type="Proteomes" id="UP001601303">
    <property type="component" value="Unassembled WGS sequence"/>
</dbReference>
<accession>A0ABW6M868</accession>
<dbReference type="EMBL" id="JBIAHM010000007">
    <property type="protein sequence ID" value="MFE9600965.1"/>
    <property type="molecule type" value="Genomic_DNA"/>
</dbReference>
<keyword evidence="2" id="KW-1185">Reference proteome</keyword>
<proteinExistence type="predicted"/>
<dbReference type="InterPro" id="IPR043148">
    <property type="entry name" value="TagF_C"/>
</dbReference>
<reference evidence="1 2" key="1">
    <citation type="submission" date="2024-10" db="EMBL/GenBank/DDBJ databases">
        <title>The Natural Products Discovery Center: Release of the First 8490 Sequenced Strains for Exploring Actinobacteria Biosynthetic Diversity.</title>
        <authorList>
            <person name="Kalkreuter E."/>
            <person name="Kautsar S.A."/>
            <person name="Yang D."/>
            <person name="Bader C.D."/>
            <person name="Teijaro C.N."/>
            <person name="Fluegel L."/>
            <person name="Davis C.M."/>
            <person name="Simpson J.R."/>
            <person name="Lauterbach L."/>
            <person name="Steele A.D."/>
            <person name="Gui C."/>
            <person name="Meng S."/>
            <person name="Li G."/>
            <person name="Viehrig K."/>
            <person name="Ye F."/>
            <person name="Su P."/>
            <person name="Kiefer A.F."/>
            <person name="Nichols A."/>
            <person name="Cepeda A.J."/>
            <person name="Yan W."/>
            <person name="Fan B."/>
            <person name="Jiang Y."/>
            <person name="Adhikari A."/>
            <person name="Zheng C.-J."/>
            <person name="Schuster L."/>
            <person name="Cowan T.M."/>
            <person name="Smanski M.J."/>
            <person name="Chevrette M.G."/>
            <person name="De Carvalho L.P.S."/>
            <person name="Shen B."/>
        </authorList>
    </citation>
    <scope>NUCLEOTIDE SEQUENCE [LARGE SCALE GENOMIC DNA]</scope>
    <source>
        <strain evidence="1 2">NPDC006488</strain>
    </source>
</reference>
<dbReference type="Gene3D" id="3.40.50.12580">
    <property type="match status" value="1"/>
</dbReference>
<sequence>MAGAEWIRVPVGDDAGRWATRGRSRRVLFVVHNVTSATRLLDVLPLFHDDFRVQLLVTCTGSSAFRAGVAELLAKTGVPVLPWEQATTTPVDLAVSASFGGQLRALSGVLAVMSHGVGYTKRLGTPNTQHPTPGGEAAEVEVPVFGLSPEWLLDDSGRPVADALVLAHPEQMERLRAVCPEAAPTAVLAGDPCWDRMLAARPYRERYRRALGVGRDQRLVVLNSTWNPESLFGDGPAGDDVLPSLLPRLTSELPVDEYRLAAVLHPNIWYGHGPGQIRAWLDRARRAGLTLVDPLHGWRQALLAADAVIGDHGSVTYYAAALGTPVLLGAAPLAGLAPDAPVHAFVRTAPRLDPALPLRPQLTRLIDTHSPSPTPAAFTSSVPGESATRLRRLFYGMIGIPEPDAPALLEPLPLPPFEPAAHTVPLRVLTRLLGSAEVSVVRYAGPHPAPDGTGESHTAVHEDTREQDQLSLADVVFRHGTADDPRFGSPALWTTEVLARHPRCALAVYVTGPGACMARTADGTLLLLRAEPPSDADPGACASALHAWLAFGKSLHEAVAQGLTVHTGGAVHRVRVIPG</sequence>
<dbReference type="SUPFAM" id="SSF53756">
    <property type="entry name" value="UDP-Glycosyltransferase/glycogen phosphorylase"/>
    <property type="match status" value="1"/>
</dbReference>
<organism evidence="1 2">
    <name type="scientific">Streptomyces hokutonensis</name>
    <dbReference type="NCBI Taxonomy" id="1306990"/>
    <lineage>
        <taxon>Bacteria</taxon>
        <taxon>Bacillati</taxon>
        <taxon>Actinomycetota</taxon>
        <taxon>Actinomycetes</taxon>
        <taxon>Kitasatosporales</taxon>
        <taxon>Streptomycetaceae</taxon>
        <taxon>Streptomyces</taxon>
    </lineage>
</organism>
<evidence type="ECO:0000313" key="1">
    <source>
        <dbReference type="EMBL" id="MFE9600965.1"/>
    </source>
</evidence>
<dbReference type="RefSeq" id="WP_388107834.1">
    <property type="nucleotide sequence ID" value="NZ_JBIAHM010000007.1"/>
</dbReference>
<comment type="caution">
    <text evidence="1">The sequence shown here is derived from an EMBL/GenBank/DDBJ whole genome shotgun (WGS) entry which is preliminary data.</text>
</comment>
<protein>
    <submittedName>
        <fullName evidence="1">Uncharacterized protein</fullName>
    </submittedName>
</protein>
<name>A0ABW6M868_9ACTN</name>